<evidence type="ECO:0000259" key="4">
    <source>
        <dbReference type="Pfam" id="PF14534"/>
    </source>
</evidence>
<dbReference type="InterPro" id="IPR029058">
    <property type="entry name" value="AB_hydrolase_fold"/>
</dbReference>
<dbReference type="InterPro" id="IPR002410">
    <property type="entry name" value="Peptidase_S33"/>
</dbReference>
<evidence type="ECO:0000313" key="5">
    <source>
        <dbReference type="EMBL" id="MFD1095435.1"/>
    </source>
</evidence>
<dbReference type="InterPro" id="IPR032710">
    <property type="entry name" value="NTF2-like_dom_sf"/>
</dbReference>
<dbReference type="RefSeq" id="WP_380744171.1">
    <property type="nucleotide sequence ID" value="NZ_JBHTLI010000001.1"/>
</dbReference>
<evidence type="ECO:0000256" key="2">
    <source>
        <dbReference type="ARBA" id="ARBA00022801"/>
    </source>
</evidence>
<proteinExistence type="inferred from homology"/>
<dbReference type="Proteomes" id="UP001597131">
    <property type="component" value="Unassembled WGS sequence"/>
</dbReference>
<feature type="domain" description="DUF4440" evidence="4">
    <location>
        <begin position="363"/>
        <end position="469"/>
    </location>
</feature>
<dbReference type="Gene3D" id="3.10.450.50">
    <property type="match status" value="1"/>
</dbReference>
<dbReference type="EMBL" id="JBHTLI010000001">
    <property type="protein sequence ID" value="MFD1095435.1"/>
    <property type="molecule type" value="Genomic_DNA"/>
</dbReference>
<dbReference type="SUPFAM" id="SSF54427">
    <property type="entry name" value="NTF2-like"/>
    <property type="match status" value="1"/>
</dbReference>
<dbReference type="InterPro" id="IPR027843">
    <property type="entry name" value="DUF4440"/>
</dbReference>
<dbReference type="InterPro" id="IPR050266">
    <property type="entry name" value="AB_hydrolase_sf"/>
</dbReference>
<evidence type="ECO:0000259" key="3">
    <source>
        <dbReference type="Pfam" id="PF00561"/>
    </source>
</evidence>
<dbReference type="InterPro" id="IPR000073">
    <property type="entry name" value="AB_hydrolase_1"/>
</dbReference>
<gene>
    <name evidence="5" type="ORF">ACFQ3Q_06730</name>
</gene>
<name>A0ABW3NRZ8_9FLAO</name>
<organism evidence="5 6">
    <name type="scientific">Salegentibacter chungangensis</name>
    <dbReference type="NCBI Taxonomy" id="1335724"/>
    <lineage>
        <taxon>Bacteria</taxon>
        <taxon>Pseudomonadati</taxon>
        <taxon>Bacteroidota</taxon>
        <taxon>Flavobacteriia</taxon>
        <taxon>Flavobacteriales</taxon>
        <taxon>Flavobacteriaceae</taxon>
        <taxon>Salegentibacter</taxon>
    </lineage>
</organism>
<comment type="caution">
    <text evidence="5">The sequence shown here is derived from an EMBL/GenBank/DDBJ whole genome shotgun (WGS) entry which is preliminary data.</text>
</comment>
<dbReference type="PANTHER" id="PTHR43798:SF33">
    <property type="entry name" value="HYDROLASE, PUTATIVE (AFU_ORTHOLOGUE AFUA_2G14860)-RELATED"/>
    <property type="match status" value="1"/>
</dbReference>
<sequence>MKIRFSYPVYRSGSGFSQAIKTFSVTVLLLFSVLAKGQETEDYLEMPVKEGFISLADSVKLHYRSVGNGKDTLVVLHGGPGLHLNYLDADLRPLALSKTLIFYDQRTAGKSTLVKDTTRLRLQDYVEDLEAVRQYFDIGRLNLMGHSWGGFLAASYAIEYPHKTRSLLLVEPGPPPAYKPFFEDFQPTGRIDSLRLKKMNRVAETWADSENPYKNCWDFFSIFGRAYTSNPEYVKQAWGGICNSPQKVLNSPYRKYVIGSLGKEYDLRSKLKELDLPVLIIYGKDDPLPIGGVKQWNEAFKNSRMVVIENSGHFPYYEKPDEFFPLVTSFLEDPDALAQADMLVWPPAADSAATEFSETWWEITSANSRLEKAIAAQDSELATENYTEDAIFLIPTAPPMKGKAQIDAFFKDNFHKGVRSAEFQTLDIEGTEKILSEAGRYVLRDEKGEILDMGKYMVVWKKVDGKWRMHRDMFNTSMNTPSELYEFEDLGVSE</sequence>
<keyword evidence="6" id="KW-1185">Reference proteome</keyword>
<dbReference type="GO" id="GO:0016787">
    <property type="term" value="F:hydrolase activity"/>
    <property type="evidence" value="ECO:0007669"/>
    <property type="project" value="UniProtKB-KW"/>
</dbReference>
<reference evidence="6" key="1">
    <citation type="journal article" date="2019" name="Int. J. Syst. Evol. Microbiol.">
        <title>The Global Catalogue of Microorganisms (GCM) 10K type strain sequencing project: providing services to taxonomists for standard genome sequencing and annotation.</title>
        <authorList>
            <consortium name="The Broad Institute Genomics Platform"/>
            <consortium name="The Broad Institute Genome Sequencing Center for Infectious Disease"/>
            <person name="Wu L."/>
            <person name="Ma J."/>
        </authorList>
    </citation>
    <scope>NUCLEOTIDE SEQUENCE [LARGE SCALE GENOMIC DNA]</scope>
    <source>
        <strain evidence="6">CCUG 64793</strain>
    </source>
</reference>
<comment type="similarity">
    <text evidence="1">Belongs to the peptidase S33 family.</text>
</comment>
<accession>A0ABW3NRZ8</accession>
<evidence type="ECO:0000256" key="1">
    <source>
        <dbReference type="ARBA" id="ARBA00010088"/>
    </source>
</evidence>
<dbReference type="Gene3D" id="3.40.50.1820">
    <property type="entry name" value="alpha/beta hydrolase"/>
    <property type="match status" value="1"/>
</dbReference>
<dbReference type="PANTHER" id="PTHR43798">
    <property type="entry name" value="MONOACYLGLYCEROL LIPASE"/>
    <property type="match status" value="1"/>
</dbReference>
<evidence type="ECO:0000313" key="6">
    <source>
        <dbReference type="Proteomes" id="UP001597131"/>
    </source>
</evidence>
<dbReference type="SUPFAM" id="SSF53474">
    <property type="entry name" value="alpha/beta-Hydrolases"/>
    <property type="match status" value="1"/>
</dbReference>
<feature type="domain" description="AB hydrolase-1" evidence="3">
    <location>
        <begin position="72"/>
        <end position="320"/>
    </location>
</feature>
<dbReference type="Pfam" id="PF14534">
    <property type="entry name" value="DUF4440"/>
    <property type="match status" value="1"/>
</dbReference>
<keyword evidence="2 5" id="KW-0378">Hydrolase</keyword>
<protein>
    <submittedName>
        <fullName evidence="5">Alpha/beta fold hydrolase</fullName>
    </submittedName>
</protein>
<dbReference type="PRINTS" id="PR00793">
    <property type="entry name" value="PROAMNOPTASE"/>
</dbReference>
<dbReference type="Pfam" id="PF00561">
    <property type="entry name" value="Abhydrolase_1"/>
    <property type="match status" value="1"/>
</dbReference>